<name>A0A8B7ZJT7_ACAPL</name>
<feature type="compositionally biased region" description="Basic and acidic residues" evidence="7">
    <location>
        <begin position="1331"/>
        <end position="1343"/>
    </location>
</feature>
<dbReference type="KEGG" id="aplc:110987456"/>
<evidence type="ECO:0000256" key="2">
    <source>
        <dbReference type="ARBA" id="ARBA00022705"/>
    </source>
</evidence>
<dbReference type="OrthoDB" id="79480at2759"/>
<feature type="domain" description="Chromatin assembly factor 1 subunit A dimerization" evidence="9">
    <location>
        <begin position="650"/>
        <end position="717"/>
    </location>
</feature>
<dbReference type="Pfam" id="PF15539">
    <property type="entry name" value="CAF1-p150_C2"/>
    <property type="match status" value="2"/>
</dbReference>
<feature type="compositionally biased region" description="Acidic residues" evidence="7">
    <location>
        <begin position="1344"/>
        <end position="1354"/>
    </location>
</feature>
<comment type="subcellular location">
    <subcellularLocation>
        <location evidence="1">Nucleus</location>
    </subcellularLocation>
</comment>
<feature type="compositionally biased region" description="Basic and acidic residues" evidence="7">
    <location>
        <begin position="808"/>
        <end position="824"/>
    </location>
</feature>
<dbReference type="GO" id="GO:0033186">
    <property type="term" value="C:CAF-1 complex"/>
    <property type="evidence" value="ECO:0007669"/>
    <property type="project" value="TreeGrafter"/>
</dbReference>
<feature type="region of interest" description="Disordered" evidence="7">
    <location>
        <begin position="808"/>
        <end position="844"/>
    </location>
</feature>
<dbReference type="PANTHER" id="PTHR15272:SF0">
    <property type="entry name" value="CHROMATIN ASSEMBLY FACTOR 1 SUBUNIT A"/>
    <property type="match status" value="1"/>
</dbReference>
<dbReference type="GO" id="GO:0006260">
    <property type="term" value="P:DNA replication"/>
    <property type="evidence" value="ECO:0007669"/>
    <property type="project" value="UniProtKB-KW"/>
</dbReference>
<feature type="domain" description="Chromatin assembly factor 1 subunit p150 C-terminal" evidence="10">
    <location>
        <begin position="964"/>
        <end position="1056"/>
    </location>
</feature>
<feature type="compositionally biased region" description="Low complexity" evidence="7">
    <location>
        <begin position="1271"/>
        <end position="1295"/>
    </location>
</feature>
<keyword evidence="5" id="KW-0234">DNA repair</keyword>
<dbReference type="GeneID" id="110987456"/>
<dbReference type="GO" id="GO:0006281">
    <property type="term" value="P:DNA repair"/>
    <property type="evidence" value="ECO:0007669"/>
    <property type="project" value="UniProtKB-KW"/>
</dbReference>
<keyword evidence="11" id="KW-1185">Reference proteome</keyword>
<feature type="region of interest" description="Disordered" evidence="7">
    <location>
        <begin position="689"/>
        <end position="746"/>
    </location>
</feature>
<proteinExistence type="predicted"/>
<feature type="compositionally biased region" description="Basic and acidic residues" evidence="7">
    <location>
        <begin position="244"/>
        <end position="254"/>
    </location>
</feature>
<organism evidence="11 12">
    <name type="scientific">Acanthaster planci</name>
    <name type="common">Crown-of-thorns starfish</name>
    <dbReference type="NCBI Taxonomy" id="133434"/>
    <lineage>
        <taxon>Eukaryota</taxon>
        <taxon>Metazoa</taxon>
        <taxon>Echinodermata</taxon>
        <taxon>Eleutherozoa</taxon>
        <taxon>Asterozoa</taxon>
        <taxon>Asteroidea</taxon>
        <taxon>Valvatacea</taxon>
        <taxon>Valvatida</taxon>
        <taxon>Acanthasteridae</taxon>
        <taxon>Acanthaster</taxon>
    </lineage>
</organism>
<feature type="compositionally biased region" description="Polar residues" evidence="7">
    <location>
        <begin position="279"/>
        <end position="292"/>
    </location>
</feature>
<dbReference type="Pfam" id="PF11600">
    <property type="entry name" value="CAF1A_acidic"/>
    <property type="match status" value="1"/>
</dbReference>
<feature type="region of interest" description="Disordered" evidence="7">
    <location>
        <begin position="594"/>
        <end position="627"/>
    </location>
</feature>
<feature type="compositionally biased region" description="Acidic residues" evidence="7">
    <location>
        <begin position="689"/>
        <end position="700"/>
    </location>
</feature>
<feature type="region of interest" description="Disordered" evidence="7">
    <location>
        <begin position="1"/>
        <end position="515"/>
    </location>
</feature>
<dbReference type="InterPro" id="IPR029105">
    <property type="entry name" value="CAF1-p150_C2"/>
</dbReference>
<dbReference type="InterPro" id="IPR021644">
    <property type="entry name" value="CAF-1_p150_acidic"/>
</dbReference>
<evidence type="ECO:0000259" key="10">
    <source>
        <dbReference type="Pfam" id="PF15539"/>
    </source>
</evidence>
<evidence type="ECO:0000313" key="12">
    <source>
        <dbReference type="RefSeq" id="XP_022105893.1"/>
    </source>
</evidence>
<evidence type="ECO:0000256" key="6">
    <source>
        <dbReference type="ARBA" id="ARBA00023242"/>
    </source>
</evidence>
<keyword evidence="6" id="KW-0539">Nucleus</keyword>
<dbReference type="PANTHER" id="PTHR15272">
    <property type="entry name" value="CHROMATIN ASSEMBLY FACTOR 1 SUBUNIT A CAF-1 SUBUNIT A"/>
    <property type="match status" value="1"/>
</dbReference>
<feature type="compositionally biased region" description="Polar residues" evidence="7">
    <location>
        <begin position="48"/>
        <end position="63"/>
    </location>
</feature>
<evidence type="ECO:0000313" key="11">
    <source>
        <dbReference type="Proteomes" id="UP000694845"/>
    </source>
</evidence>
<evidence type="ECO:0000256" key="7">
    <source>
        <dbReference type="SAM" id="MobiDB-lite"/>
    </source>
</evidence>
<evidence type="ECO:0000256" key="1">
    <source>
        <dbReference type="ARBA" id="ARBA00004123"/>
    </source>
</evidence>
<dbReference type="Pfam" id="PF12253">
    <property type="entry name" value="CAF1A_dimeriz"/>
    <property type="match status" value="1"/>
</dbReference>
<protein>
    <submittedName>
        <fullName evidence="12">Chromatin assembly factor 1 subunit A-like</fullName>
    </submittedName>
</protein>
<dbReference type="GO" id="GO:0005634">
    <property type="term" value="C:nucleus"/>
    <property type="evidence" value="ECO:0007669"/>
    <property type="project" value="UniProtKB-SubCell"/>
</dbReference>
<feature type="compositionally biased region" description="Polar residues" evidence="7">
    <location>
        <begin position="130"/>
        <end position="176"/>
    </location>
</feature>
<feature type="compositionally biased region" description="Acidic residues" evidence="7">
    <location>
        <begin position="329"/>
        <end position="341"/>
    </location>
</feature>
<keyword evidence="2" id="KW-0235">DNA replication</keyword>
<feature type="compositionally biased region" description="Basic and acidic residues" evidence="7">
    <location>
        <begin position="947"/>
        <end position="959"/>
    </location>
</feature>
<feature type="domain" description="Chromatin assembly factor 1 subunit p150 C-terminal" evidence="10">
    <location>
        <begin position="765"/>
        <end position="898"/>
    </location>
</feature>
<sequence length="1386" mass="151961">MIGENARDSGVGSKKRSLTSPGMATTSEKVLLSPPTKRLKQARLPFTPISSPSPNQCDKSSVTDPLPSKKRKLSGTDKSPATKLKGSDVKLSAKKPAENPTKKFFAKKVSAAPVTPKNSRAETIDLDPEVTSSCEDTESGKQTSSSATPKRSQSSRPKSLDSFLQTTQQPQVSTSDDVIDILDHEDEDLSSGIKESLDEIGNGKTSSVEVTAADTEPAPMESSQLAVEIQTPASPLAKAVTSDGIRESDEKLDGKTSSAEIKTSGVASSQLESRCPEASSETTSPPASQSHTASEDKDAETQEVWSELDVSMTSSHNDTIAAGKLSYDADLEDGDNDEDENEPRTIKSSEASSEAESSTGGPAPKGSPLMPGGVGKALKKTPLSAKALKKLKEKEQLREEKMRLRMEKKRKLEEEEAERKRLKLELKRKKEQEREEVRRQKQAEKDVKQKEKQLKKEQEEKEKEDKRMAKEEERKKKQEIIDAKMEEKRKKTEERQRVEEEKQKLEEEKREKQAKQKNMFKSFFKEAAVPAKKPQEKSCGWFAPFQVKEDMVLAPLLRCCKPPTALEEFDAARQNQNSNLLYLDELKRETYVAGRTGRTPHSASEETESSRQTAMPSVGTSQQDGESQDVIVVSEMPAEPAKKLTRMKCKLLQFHENYRPPYYGTWRKKSEMINPRNYLKKDEDMLDYEVDSDEEWEEPGESLSHSEGEDDGEDVDDGGDSDDGFFVPHGYLSEDEGCEDEEEIESWKEKRAAKAKSWEIELKRQQGVLKPILIGCVWVNDSTPSTTKTLDTYKIIALATVPIDTGSKKEVQASTEAHTKEETSKTSAQPKASGNEGVSLKRPVPAEAMPDLIRLVHGNTAGIKTLQREFREYWRLKELSKRPGHASPRPETPSVITEAGQSVKSSPDVAQGTNSPLLGVTSNNVQQTSVVNDASSVTVPLDGVETPIKDSTPRSKEWTPEISSVTQSSPANPTSDAVECSISKRQLLITIGAIAVRERRPVFPRTCWYVHQHLLEKYNLQDLTIPSQWQSITKPPKAQRAESPLIGHSLPGYGTQTPSGYLTPTQGSLLTNVQENQLLHGGVHQPMPPLNVLKSSTQMLHSSGITSANGLLGSMPVRFAVAGSNLPTGVNLQPSMPQPGGVALPFQLQAANGMSACEIMQRLSATVPMQHVQAPPTTLPASPAHMFNPIPSSSQMHYLNMLPKVEMVPISPAVGLSMSQINQAATGQVIKVPRTSPNDIKAMLSSQAIKQPLSTPEIITKLESKATNVESPSSAHSSDLDKSSTSSAKSQDESAALPPAQKPGVKTLKSFFNISVKPLPKPQTEVSEPVGEPKETGQPKGEAENEECSQEEDIVCDTERLTNCTDGVEEETGQGNCEEIKVVERI</sequence>
<feature type="region of interest" description="Disordered" evidence="7">
    <location>
        <begin position="1319"/>
        <end position="1354"/>
    </location>
</feature>
<feature type="compositionally biased region" description="Polar residues" evidence="7">
    <location>
        <begin position="610"/>
        <end position="625"/>
    </location>
</feature>
<dbReference type="GO" id="GO:0006334">
    <property type="term" value="P:nucleosome assembly"/>
    <property type="evidence" value="ECO:0007669"/>
    <property type="project" value="TreeGrafter"/>
</dbReference>
<feature type="compositionally biased region" description="Low complexity" evidence="7">
    <location>
        <begin position="348"/>
        <end position="358"/>
    </location>
</feature>
<feature type="region of interest" description="Disordered" evidence="7">
    <location>
        <begin position="880"/>
        <end position="911"/>
    </location>
</feature>
<feature type="compositionally biased region" description="Basic and acidic residues" evidence="7">
    <location>
        <begin position="390"/>
        <end position="514"/>
    </location>
</feature>
<dbReference type="InterPro" id="IPR022043">
    <property type="entry name" value="CAF1A_DD"/>
</dbReference>
<evidence type="ECO:0000256" key="5">
    <source>
        <dbReference type="ARBA" id="ARBA00023204"/>
    </source>
</evidence>
<feature type="compositionally biased region" description="Acidic residues" evidence="7">
    <location>
        <begin position="733"/>
        <end position="744"/>
    </location>
</feature>
<dbReference type="Proteomes" id="UP000694845">
    <property type="component" value="Unplaced"/>
</dbReference>
<evidence type="ECO:0000259" key="9">
    <source>
        <dbReference type="Pfam" id="PF12253"/>
    </source>
</evidence>
<dbReference type="CTD" id="10036"/>
<evidence type="ECO:0000259" key="8">
    <source>
        <dbReference type="Pfam" id="PF11600"/>
    </source>
</evidence>
<evidence type="ECO:0000256" key="4">
    <source>
        <dbReference type="ARBA" id="ARBA00023186"/>
    </source>
</evidence>
<evidence type="ECO:0000256" key="3">
    <source>
        <dbReference type="ARBA" id="ARBA00022763"/>
    </source>
</evidence>
<feature type="compositionally biased region" description="Acidic residues" evidence="7">
    <location>
        <begin position="177"/>
        <end position="189"/>
    </location>
</feature>
<feature type="region of interest" description="Disordered" evidence="7">
    <location>
        <begin position="941"/>
        <end position="976"/>
    </location>
</feature>
<reference evidence="12" key="1">
    <citation type="submission" date="2025-08" db="UniProtKB">
        <authorList>
            <consortium name="RefSeq"/>
        </authorList>
    </citation>
    <scope>IDENTIFICATION</scope>
</reference>
<dbReference type="OMA" id="RAKYLHF"/>
<feature type="region of interest" description="Disordered" evidence="7">
    <location>
        <begin position="1265"/>
        <end position="1304"/>
    </location>
</feature>
<keyword evidence="3" id="KW-0227">DNA damage</keyword>
<keyword evidence="4" id="KW-0143">Chaperone</keyword>
<feature type="compositionally biased region" description="Polar residues" evidence="7">
    <location>
        <begin position="18"/>
        <end position="28"/>
    </location>
</feature>
<gene>
    <name evidence="12" type="primary">LOC110987456</name>
</gene>
<feature type="compositionally biased region" description="Acidic residues" evidence="7">
    <location>
        <begin position="708"/>
        <end position="723"/>
    </location>
</feature>
<feature type="domain" description="Chromatin assembly factor 1 p150 subunit acidic region" evidence="8">
    <location>
        <begin position="405"/>
        <end position="552"/>
    </location>
</feature>
<feature type="compositionally biased region" description="Polar residues" evidence="7">
    <location>
        <begin position="961"/>
        <end position="975"/>
    </location>
</feature>
<accession>A0A8B7ZJT7</accession>
<dbReference type="RefSeq" id="XP_022105893.1">
    <property type="nucleotide sequence ID" value="XM_022250201.1"/>
</dbReference>
<feature type="compositionally biased region" description="Polar residues" evidence="7">
    <location>
        <begin position="255"/>
        <end position="272"/>
    </location>
</feature>